<dbReference type="GO" id="GO:0003676">
    <property type="term" value="F:nucleic acid binding"/>
    <property type="evidence" value="ECO:0007669"/>
    <property type="project" value="InterPro"/>
</dbReference>
<dbReference type="EMBL" id="CAJVPL010001578">
    <property type="protein sequence ID" value="CAG8578308.1"/>
    <property type="molecule type" value="Genomic_DNA"/>
</dbReference>
<dbReference type="Proteomes" id="UP000789831">
    <property type="component" value="Unassembled WGS sequence"/>
</dbReference>
<proteinExistence type="predicted"/>
<reference evidence="1" key="1">
    <citation type="submission" date="2021-06" db="EMBL/GenBank/DDBJ databases">
        <authorList>
            <person name="Kallberg Y."/>
            <person name="Tangrot J."/>
            <person name="Rosling A."/>
        </authorList>
    </citation>
    <scope>NUCLEOTIDE SEQUENCE</scope>
    <source>
        <strain evidence="1">MT106</strain>
    </source>
</reference>
<evidence type="ECO:0000313" key="1">
    <source>
        <dbReference type="EMBL" id="CAG8578308.1"/>
    </source>
</evidence>
<dbReference type="AlphaFoldDB" id="A0A9N9BU44"/>
<dbReference type="OrthoDB" id="4737581at2759"/>
<dbReference type="Gene3D" id="3.30.420.10">
    <property type="entry name" value="Ribonuclease H-like superfamily/Ribonuclease H"/>
    <property type="match status" value="1"/>
</dbReference>
<feature type="non-terminal residue" evidence="1">
    <location>
        <position position="1"/>
    </location>
</feature>
<organism evidence="1 2">
    <name type="scientific">Ambispora gerdemannii</name>
    <dbReference type="NCBI Taxonomy" id="144530"/>
    <lineage>
        <taxon>Eukaryota</taxon>
        <taxon>Fungi</taxon>
        <taxon>Fungi incertae sedis</taxon>
        <taxon>Mucoromycota</taxon>
        <taxon>Glomeromycotina</taxon>
        <taxon>Glomeromycetes</taxon>
        <taxon>Archaeosporales</taxon>
        <taxon>Ambisporaceae</taxon>
        <taxon>Ambispora</taxon>
    </lineage>
</organism>
<keyword evidence="2" id="KW-1185">Reference proteome</keyword>
<accession>A0A9N9BU44</accession>
<protein>
    <submittedName>
        <fullName evidence="1">4887_t:CDS:1</fullName>
    </submittedName>
</protein>
<dbReference type="InterPro" id="IPR036397">
    <property type="entry name" value="RNaseH_sf"/>
</dbReference>
<comment type="caution">
    <text evidence="1">The sequence shown here is derived from an EMBL/GenBank/DDBJ whole genome shotgun (WGS) entry which is preliminary data.</text>
</comment>
<name>A0A9N9BU44_9GLOM</name>
<evidence type="ECO:0000313" key="2">
    <source>
        <dbReference type="Proteomes" id="UP000789831"/>
    </source>
</evidence>
<sequence length="68" mass="7924">NNVSVHITKVANSFLDFSNIEVPPWPAQSFDLNLIDHLLRLKFLNVIHNPQILCNWKGGLRRNLIQYQ</sequence>
<gene>
    <name evidence="1" type="ORF">AGERDE_LOCUS7992</name>
</gene>